<organism evidence="1 2">
    <name type="scientific">Chiloscyllium punctatum</name>
    <name type="common">Brownbanded bambooshark</name>
    <name type="synonym">Hemiscyllium punctatum</name>
    <dbReference type="NCBI Taxonomy" id="137246"/>
    <lineage>
        <taxon>Eukaryota</taxon>
        <taxon>Metazoa</taxon>
        <taxon>Chordata</taxon>
        <taxon>Craniata</taxon>
        <taxon>Vertebrata</taxon>
        <taxon>Chondrichthyes</taxon>
        <taxon>Elasmobranchii</taxon>
        <taxon>Galeomorphii</taxon>
        <taxon>Galeoidea</taxon>
        <taxon>Orectolobiformes</taxon>
        <taxon>Hemiscylliidae</taxon>
        <taxon>Chiloscyllium</taxon>
    </lineage>
</organism>
<protein>
    <submittedName>
        <fullName evidence="1">Uncharacterized protein</fullName>
    </submittedName>
</protein>
<proteinExistence type="predicted"/>
<accession>A0A401U1E3</accession>
<evidence type="ECO:0000313" key="1">
    <source>
        <dbReference type="EMBL" id="GCC48703.1"/>
    </source>
</evidence>
<sequence>CGKALGREQTHGRYVRLLRCRAGLLDQLRRGSTIAVVDRLVVANGRRVLEYDGRTGVDAPDQHRIGATRPNLEDLRRHVGIAWAELFRCVDLQSELAGYLFDDCGTGLPKTIGGGQDADGGGALDLHERNQVLGNDAVGRWSLEDVRGWGHNNRFRACEADERHLVFVCDRADRQAFAGRRGADHN</sequence>
<dbReference type="EMBL" id="BEZZ01246151">
    <property type="protein sequence ID" value="GCC48703.1"/>
    <property type="molecule type" value="Genomic_DNA"/>
</dbReference>
<name>A0A401U1E3_CHIPU</name>
<dbReference type="AlphaFoldDB" id="A0A401U1E3"/>
<gene>
    <name evidence="1" type="ORF">chiPu_0032797</name>
</gene>
<feature type="non-terminal residue" evidence="1">
    <location>
        <position position="1"/>
    </location>
</feature>
<comment type="caution">
    <text evidence="1">The sequence shown here is derived from an EMBL/GenBank/DDBJ whole genome shotgun (WGS) entry which is preliminary data.</text>
</comment>
<feature type="non-terminal residue" evidence="1">
    <location>
        <position position="186"/>
    </location>
</feature>
<reference evidence="1 2" key="1">
    <citation type="journal article" date="2018" name="Nat. Ecol. Evol.">
        <title>Shark genomes provide insights into elasmobranch evolution and the origin of vertebrates.</title>
        <authorList>
            <person name="Hara Y"/>
            <person name="Yamaguchi K"/>
            <person name="Onimaru K"/>
            <person name="Kadota M"/>
            <person name="Koyanagi M"/>
            <person name="Keeley SD"/>
            <person name="Tatsumi K"/>
            <person name="Tanaka K"/>
            <person name="Motone F"/>
            <person name="Kageyama Y"/>
            <person name="Nozu R"/>
            <person name="Adachi N"/>
            <person name="Nishimura O"/>
            <person name="Nakagawa R"/>
            <person name="Tanegashima C"/>
            <person name="Kiyatake I"/>
            <person name="Matsumoto R"/>
            <person name="Murakumo K"/>
            <person name="Nishida K"/>
            <person name="Terakita A"/>
            <person name="Kuratani S"/>
            <person name="Sato K"/>
            <person name="Hyodo S Kuraku.S."/>
        </authorList>
    </citation>
    <scope>NUCLEOTIDE SEQUENCE [LARGE SCALE GENOMIC DNA]</scope>
</reference>
<evidence type="ECO:0000313" key="2">
    <source>
        <dbReference type="Proteomes" id="UP000287033"/>
    </source>
</evidence>
<keyword evidence="2" id="KW-1185">Reference proteome</keyword>
<dbReference type="Proteomes" id="UP000287033">
    <property type="component" value="Unassembled WGS sequence"/>
</dbReference>